<organism evidence="2">
    <name type="scientific">marine sediment metagenome</name>
    <dbReference type="NCBI Taxonomy" id="412755"/>
    <lineage>
        <taxon>unclassified sequences</taxon>
        <taxon>metagenomes</taxon>
        <taxon>ecological metagenomes</taxon>
    </lineage>
</organism>
<reference evidence="2" key="1">
    <citation type="journal article" date="2015" name="Nature">
        <title>Complex archaea that bridge the gap between prokaryotes and eukaryotes.</title>
        <authorList>
            <person name="Spang A."/>
            <person name="Saw J.H."/>
            <person name="Jorgensen S.L."/>
            <person name="Zaremba-Niedzwiedzka K."/>
            <person name="Martijn J."/>
            <person name="Lind A.E."/>
            <person name="van Eijk R."/>
            <person name="Schleper C."/>
            <person name="Guy L."/>
            <person name="Ettema T.J."/>
        </authorList>
    </citation>
    <scope>NUCLEOTIDE SEQUENCE</scope>
</reference>
<dbReference type="Gene3D" id="3.40.630.30">
    <property type="match status" value="1"/>
</dbReference>
<name>A0A0F9KAY4_9ZZZZ</name>
<sequence length="193" mass="22191">MEIIVKPLSIDLLDDFLYYFDNIGFTDNPEWSVCYCYFHHCPGGIKEFNKLTKEETRKSSIGLIESGKLNGFLAYTNDKPVGWCKADLKENFVSLPFTEENLFPEEGKIASVACFLIATSYRRKGIARKLLSYAISYFKDQNFHIIEAYPKKGQHSDAHSYHGPLSLYESEGFTLYKEVKDFDIVRKILISPV</sequence>
<evidence type="ECO:0000313" key="2">
    <source>
        <dbReference type="EMBL" id="KKM08278.1"/>
    </source>
</evidence>
<gene>
    <name evidence="2" type="ORF">LCGC14_1725490</name>
</gene>
<accession>A0A0F9KAY4</accession>
<dbReference type="SUPFAM" id="SSF55729">
    <property type="entry name" value="Acyl-CoA N-acyltransferases (Nat)"/>
    <property type="match status" value="1"/>
</dbReference>
<proteinExistence type="predicted"/>
<evidence type="ECO:0000259" key="1">
    <source>
        <dbReference type="PROSITE" id="PS51186"/>
    </source>
</evidence>
<dbReference type="AlphaFoldDB" id="A0A0F9KAY4"/>
<comment type="caution">
    <text evidence="2">The sequence shown here is derived from an EMBL/GenBank/DDBJ whole genome shotgun (WGS) entry which is preliminary data.</text>
</comment>
<dbReference type="PROSITE" id="PS51186">
    <property type="entry name" value="GNAT"/>
    <property type="match status" value="1"/>
</dbReference>
<dbReference type="InterPro" id="IPR016181">
    <property type="entry name" value="Acyl_CoA_acyltransferase"/>
</dbReference>
<dbReference type="EMBL" id="LAZR01015586">
    <property type="protein sequence ID" value="KKM08278.1"/>
    <property type="molecule type" value="Genomic_DNA"/>
</dbReference>
<feature type="domain" description="N-acetyltransferase" evidence="1">
    <location>
        <begin position="3"/>
        <end position="191"/>
    </location>
</feature>
<dbReference type="GO" id="GO:0016747">
    <property type="term" value="F:acyltransferase activity, transferring groups other than amino-acyl groups"/>
    <property type="evidence" value="ECO:0007669"/>
    <property type="project" value="InterPro"/>
</dbReference>
<dbReference type="Pfam" id="PF00583">
    <property type="entry name" value="Acetyltransf_1"/>
    <property type="match status" value="1"/>
</dbReference>
<dbReference type="CDD" id="cd04301">
    <property type="entry name" value="NAT_SF"/>
    <property type="match status" value="1"/>
</dbReference>
<dbReference type="InterPro" id="IPR000182">
    <property type="entry name" value="GNAT_dom"/>
</dbReference>
<protein>
    <recommendedName>
        <fullName evidence="1">N-acetyltransferase domain-containing protein</fullName>
    </recommendedName>
</protein>